<name>A0ABV2LTK3_9FLAO</name>
<dbReference type="Proteomes" id="UP001549146">
    <property type="component" value="Unassembled WGS sequence"/>
</dbReference>
<keyword evidence="2" id="KW-1185">Reference proteome</keyword>
<sequence length="176" mass="20434">MNKLFSLVLLMIMGISFAFINQDYFEWSNEKKLSFNDFKGKIPSNIATGASVNLSTLISYQTSQAQGSVPKITIFNYVDRNSSWIKVKKQEILDIQQIKFDQSELTVRKIRKEMENMNKKGVKDRQAYLDRITKMSQSAKQKNNSKFVMLEDQPHLIKIMKKDISDSLNLYKAYAK</sequence>
<comment type="caution">
    <text evidence="1">The sequence shown here is derived from an EMBL/GenBank/DDBJ whole genome shotgun (WGS) entry which is preliminary data.</text>
</comment>
<proteinExistence type="predicted"/>
<gene>
    <name evidence="1" type="ORF">ABID46_001476</name>
</gene>
<dbReference type="RefSeq" id="WP_354508589.1">
    <property type="nucleotide sequence ID" value="NZ_JBEPMO010000007.1"/>
</dbReference>
<dbReference type="EMBL" id="JBEPMO010000007">
    <property type="protein sequence ID" value="MET3731894.1"/>
    <property type="molecule type" value="Genomic_DNA"/>
</dbReference>
<evidence type="ECO:0000313" key="2">
    <source>
        <dbReference type="Proteomes" id="UP001549146"/>
    </source>
</evidence>
<organism evidence="1 2">
    <name type="scientific">Moheibacter stercoris</name>
    <dbReference type="NCBI Taxonomy" id="1628251"/>
    <lineage>
        <taxon>Bacteria</taxon>
        <taxon>Pseudomonadati</taxon>
        <taxon>Bacteroidota</taxon>
        <taxon>Flavobacteriia</taxon>
        <taxon>Flavobacteriales</taxon>
        <taxon>Weeksellaceae</taxon>
        <taxon>Moheibacter</taxon>
    </lineage>
</organism>
<protein>
    <recommendedName>
        <fullName evidence="3">DUF4142 domain-containing protein</fullName>
    </recommendedName>
</protein>
<evidence type="ECO:0000313" key="1">
    <source>
        <dbReference type="EMBL" id="MET3731894.1"/>
    </source>
</evidence>
<accession>A0ABV2LTK3</accession>
<reference evidence="1 2" key="1">
    <citation type="submission" date="2024-06" db="EMBL/GenBank/DDBJ databases">
        <title>Genomic Encyclopedia of Type Strains, Phase IV (KMG-IV): sequencing the most valuable type-strain genomes for metagenomic binning, comparative biology and taxonomic classification.</title>
        <authorList>
            <person name="Goeker M."/>
        </authorList>
    </citation>
    <scope>NUCLEOTIDE SEQUENCE [LARGE SCALE GENOMIC DNA]</scope>
    <source>
        <strain evidence="1 2">DSM 29388</strain>
    </source>
</reference>
<evidence type="ECO:0008006" key="3">
    <source>
        <dbReference type="Google" id="ProtNLM"/>
    </source>
</evidence>